<protein>
    <recommendedName>
        <fullName evidence="3">F-box domain-containing protein</fullName>
    </recommendedName>
</protein>
<evidence type="ECO:0000313" key="2">
    <source>
        <dbReference type="Proteomes" id="UP000603453"/>
    </source>
</evidence>
<sequence>MIYSQISLLFPKPPQEQAHLISQFERLPDEIVIQILSQSIIDLETLGRVVGVSSRMYQLGVHVLNHYRLPSIQISLMIDQEGRNKMVSQFEVTRLDPINLSVYLTCTDKRPRRYYATKASPVIRTLSITDHYYLNNASVNFLDTESIKSKDFPVAVGGDTNKIINRKIQVKQEGLHCFEPKRRWKYSYEISQKSLHEYHLLQVALVMPLSRLISLDKKQEKKWSMKMLDWVMSKCL</sequence>
<reference evidence="1" key="1">
    <citation type="submission" date="2020-12" db="EMBL/GenBank/DDBJ databases">
        <title>Metabolic potential, ecology and presence of endohyphal bacteria is reflected in genomic diversity of Mucoromycotina.</title>
        <authorList>
            <person name="Muszewska A."/>
            <person name="Okrasinska A."/>
            <person name="Steczkiewicz K."/>
            <person name="Drgas O."/>
            <person name="Orlowska M."/>
            <person name="Perlinska-Lenart U."/>
            <person name="Aleksandrzak-Piekarczyk T."/>
            <person name="Szatraj K."/>
            <person name="Zielenkiewicz U."/>
            <person name="Pilsyk S."/>
            <person name="Malc E."/>
            <person name="Mieczkowski P."/>
            <person name="Kruszewska J.S."/>
            <person name="Biernat P."/>
            <person name="Pawlowska J."/>
        </authorList>
    </citation>
    <scope>NUCLEOTIDE SEQUENCE</scope>
    <source>
        <strain evidence="1">WA0000017839</strain>
    </source>
</reference>
<evidence type="ECO:0000313" key="1">
    <source>
        <dbReference type="EMBL" id="KAG2208320.1"/>
    </source>
</evidence>
<evidence type="ECO:0008006" key="3">
    <source>
        <dbReference type="Google" id="ProtNLM"/>
    </source>
</evidence>
<proteinExistence type="predicted"/>
<accession>A0A8H7RDF8</accession>
<dbReference type="OrthoDB" id="2266906at2759"/>
<dbReference type="EMBL" id="JAEPRD010000020">
    <property type="protein sequence ID" value="KAG2208320.1"/>
    <property type="molecule type" value="Genomic_DNA"/>
</dbReference>
<dbReference type="AlphaFoldDB" id="A0A8H7RDF8"/>
<name>A0A8H7RDF8_9FUNG</name>
<organism evidence="1 2">
    <name type="scientific">Mucor saturninus</name>
    <dbReference type="NCBI Taxonomy" id="64648"/>
    <lineage>
        <taxon>Eukaryota</taxon>
        <taxon>Fungi</taxon>
        <taxon>Fungi incertae sedis</taxon>
        <taxon>Mucoromycota</taxon>
        <taxon>Mucoromycotina</taxon>
        <taxon>Mucoromycetes</taxon>
        <taxon>Mucorales</taxon>
        <taxon>Mucorineae</taxon>
        <taxon>Mucoraceae</taxon>
        <taxon>Mucor</taxon>
    </lineage>
</organism>
<comment type="caution">
    <text evidence="1">The sequence shown here is derived from an EMBL/GenBank/DDBJ whole genome shotgun (WGS) entry which is preliminary data.</text>
</comment>
<dbReference type="Proteomes" id="UP000603453">
    <property type="component" value="Unassembled WGS sequence"/>
</dbReference>
<gene>
    <name evidence="1" type="ORF">INT47_006176</name>
</gene>
<keyword evidence="2" id="KW-1185">Reference proteome</keyword>